<dbReference type="EMBL" id="UINC01033373">
    <property type="protein sequence ID" value="SVB22561.1"/>
    <property type="molecule type" value="Genomic_DNA"/>
</dbReference>
<name>A0A382CA38_9ZZZZ</name>
<dbReference type="AlphaFoldDB" id="A0A382CA38"/>
<reference evidence="1" key="1">
    <citation type="submission" date="2018-05" db="EMBL/GenBank/DDBJ databases">
        <authorList>
            <person name="Lanie J.A."/>
            <person name="Ng W.-L."/>
            <person name="Kazmierczak K.M."/>
            <person name="Andrzejewski T.M."/>
            <person name="Davidsen T.M."/>
            <person name="Wayne K.J."/>
            <person name="Tettelin H."/>
            <person name="Glass J.I."/>
            <person name="Rusch D."/>
            <person name="Podicherti R."/>
            <person name="Tsui H.-C.T."/>
            <person name="Winkler M.E."/>
        </authorList>
    </citation>
    <scope>NUCLEOTIDE SEQUENCE</scope>
</reference>
<accession>A0A382CA38</accession>
<protein>
    <submittedName>
        <fullName evidence="1">Uncharacterized protein</fullName>
    </submittedName>
</protein>
<organism evidence="1">
    <name type="scientific">marine metagenome</name>
    <dbReference type="NCBI Taxonomy" id="408172"/>
    <lineage>
        <taxon>unclassified sequences</taxon>
        <taxon>metagenomes</taxon>
        <taxon>ecological metagenomes</taxon>
    </lineage>
</organism>
<sequence length="129" mass="13646">MAGVKYLSNTSEEDRLGPIEALPPAMITVPAASTSAIPREDPVDAHTLGQSFVSVSKTIRPVVVSLSVEPHVKYPSSDGGSLPGFLKSPFGRFFGAPEEVPQSSMGPGVIVEARVHPDRATCDPLCFQK</sequence>
<proteinExistence type="predicted"/>
<gene>
    <name evidence="1" type="ORF">METZ01_LOCUS175415</name>
</gene>
<evidence type="ECO:0000313" key="1">
    <source>
        <dbReference type="EMBL" id="SVB22561.1"/>
    </source>
</evidence>